<name>A0A366RP48_9HYPO</name>
<dbReference type="RefSeq" id="XP_031015956.1">
    <property type="nucleotide sequence ID" value="XM_031159954.1"/>
</dbReference>
<evidence type="ECO:0000256" key="2">
    <source>
        <dbReference type="ARBA" id="ARBA00022771"/>
    </source>
</evidence>
<gene>
    <name evidence="6" type="ORF">FIESC28_05809</name>
</gene>
<dbReference type="GO" id="GO:0008270">
    <property type="term" value="F:zinc ion binding"/>
    <property type="evidence" value="ECO:0007669"/>
    <property type="project" value="UniProtKB-KW"/>
</dbReference>
<dbReference type="PROSITE" id="PS01360">
    <property type="entry name" value="ZF_MYND_1"/>
    <property type="match status" value="1"/>
</dbReference>
<dbReference type="Proteomes" id="UP000253153">
    <property type="component" value="Unassembled WGS sequence"/>
</dbReference>
<evidence type="ECO:0000313" key="6">
    <source>
        <dbReference type="EMBL" id="RBR18887.1"/>
    </source>
</evidence>
<evidence type="ECO:0000313" key="7">
    <source>
        <dbReference type="Proteomes" id="UP000253153"/>
    </source>
</evidence>
<feature type="region of interest" description="Disordered" evidence="4">
    <location>
        <begin position="454"/>
        <end position="478"/>
    </location>
</feature>
<feature type="region of interest" description="Disordered" evidence="4">
    <location>
        <begin position="39"/>
        <end position="63"/>
    </location>
</feature>
<proteinExistence type="predicted"/>
<dbReference type="AlphaFoldDB" id="A0A366RP48"/>
<dbReference type="GeneID" id="41995250"/>
<feature type="compositionally biased region" description="Low complexity" evidence="4">
    <location>
        <begin position="47"/>
        <end position="61"/>
    </location>
</feature>
<organism evidence="6 7">
    <name type="scientific">Fusarium coffeatum</name>
    <dbReference type="NCBI Taxonomy" id="231269"/>
    <lineage>
        <taxon>Eukaryota</taxon>
        <taxon>Fungi</taxon>
        <taxon>Dikarya</taxon>
        <taxon>Ascomycota</taxon>
        <taxon>Pezizomycotina</taxon>
        <taxon>Sordariomycetes</taxon>
        <taxon>Hypocreomycetidae</taxon>
        <taxon>Hypocreales</taxon>
        <taxon>Nectriaceae</taxon>
        <taxon>Fusarium</taxon>
        <taxon>Fusarium incarnatum-equiseti species complex</taxon>
    </lineage>
</organism>
<feature type="domain" description="MYND-type" evidence="5">
    <location>
        <begin position="494"/>
        <end position="530"/>
    </location>
</feature>
<evidence type="ECO:0000256" key="4">
    <source>
        <dbReference type="SAM" id="MobiDB-lite"/>
    </source>
</evidence>
<comment type="caution">
    <text evidence="6">The sequence shown here is derived from an EMBL/GenBank/DDBJ whole genome shotgun (WGS) entry which is preliminary data.</text>
</comment>
<accession>A0A366RP48</accession>
<reference evidence="6 7" key="1">
    <citation type="submission" date="2018-06" db="EMBL/GenBank/DDBJ databases">
        <title>Fusarium incarnatum-equiseti species complex species 28.</title>
        <authorList>
            <person name="Gardiner D.M."/>
        </authorList>
    </citation>
    <scope>NUCLEOTIDE SEQUENCE [LARGE SCALE GENOMIC DNA]</scope>
    <source>
        <strain evidence="6 7">FIESC_28</strain>
    </source>
</reference>
<protein>
    <recommendedName>
        <fullName evidence="5">MYND-type domain-containing protein</fullName>
    </recommendedName>
</protein>
<evidence type="ECO:0000256" key="1">
    <source>
        <dbReference type="ARBA" id="ARBA00022723"/>
    </source>
</evidence>
<dbReference type="InterPro" id="IPR002893">
    <property type="entry name" value="Znf_MYND"/>
</dbReference>
<evidence type="ECO:0000259" key="5">
    <source>
        <dbReference type="PROSITE" id="PS01360"/>
    </source>
</evidence>
<keyword evidence="7" id="KW-1185">Reference proteome</keyword>
<keyword evidence="3" id="KW-0862">Zinc</keyword>
<dbReference type="SUPFAM" id="SSF144232">
    <property type="entry name" value="HIT/MYND zinc finger-like"/>
    <property type="match status" value="1"/>
</dbReference>
<dbReference type="EMBL" id="QKXC01000119">
    <property type="protein sequence ID" value="RBR18887.1"/>
    <property type="molecule type" value="Genomic_DNA"/>
</dbReference>
<keyword evidence="1" id="KW-0479">Metal-binding</keyword>
<dbReference type="OrthoDB" id="4851849at2759"/>
<sequence>METDTEFISIAATLKELHAYAKLLYLRDGRQFEDKTFYEEAEDEASSNDSGNDDSSSKNVSLGNLDTDHLRRRFLDRLSEIVSPMKGGRHVVASYMFYWPDKVKVFLAINSGFVEGDAVSTFLDSLCKSLKDIAMAPDYEIEKSRNALWKLVLRHQSSRLTTTIVDLRQVMKSFPHLLPQRAASDLSSNNIVLDIDGSMLVFEDCLKLLAQLLFDNVDSDLKRHSGLISLSYALYRKFRVEKFQALGRQGEKLRKIIGFLGRLQMSFQDLVTAAGQIPGFDDLFLIPVVKPRLEKNILNEEWSLIRTLGALKVQVNDTAIEKLMKTSSRRTKWTKNKLISGFSRNKSPSWEVHAEIQLIAFTLGHPNDIANGKSWTIPPGDSLGKNEQQALHSAAIGVISWMRKELIGTMMPPARRMPEVKESTVGGSSISMPGTSQGGLHQNFATSEHLRRQRAQNNRMPCNQDSLSESVEDGNFSTPEVQSSTLLISTEKTCIRCLEETTRRCSHCGEGLFCNENCERKMPLSHLLKCNMRQVTSADYLFEDVLDDTIPTDPQVLEDYWFDRCHNANEKSHLCGLFAGLLLYHPDHISRETLHQWRSEPGGNPYLVAQIVVKFDELPKGSAGGYFPWFLRHRKRFELAEGHGSIPQAPTPEMHVQNMQAKARRYLAVEDQNKDFRDLAPFSKMHCFAFYSIVIGNQHPPPMNQTDCFWFDFGFVVCRDQYEEASLGGMYNTMLFGSRSQLEYAESLGSSSSARFVKKRDPACTFDEFWRAWDKGKLMAIFDKCWPELKTRRTHEATEYRILNRLRGFIESETPRPSIWKLRHFVALDDISVESSVPDIAWAAREYGFSERLDTRLTLELRSFYVQLFNKAEPMEIYRQRIKGNLVQFAEQYVGSSHLRIKELLQGL</sequence>
<feature type="compositionally biased region" description="Polar residues" evidence="4">
    <location>
        <begin position="455"/>
        <end position="478"/>
    </location>
</feature>
<keyword evidence="2" id="KW-0863">Zinc-finger</keyword>
<evidence type="ECO:0000256" key="3">
    <source>
        <dbReference type="ARBA" id="ARBA00022833"/>
    </source>
</evidence>